<keyword evidence="2" id="KW-0378">Hydrolase</keyword>
<evidence type="ECO:0000256" key="2">
    <source>
        <dbReference type="ARBA" id="ARBA00022801"/>
    </source>
</evidence>
<evidence type="ECO:0000313" key="4">
    <source>
        <dbReference type="EMBL" id="QHT97504.1"/>
    </source>
</evidence>
<sequence>MSDAYNYINNKDYLKIPLVGNNYTDNKITNRDIDIRLIFDTKNKYDKNAIRVVSVKNNKLYNIGFVSKDRTFLIKNLFNKLEFISIIKRTISAHTTYYYLIYKKSII</sequence>
<proteinExistence type="predicted"/>
<feature type="domain" description="HIRAN" evidence="3">
    <location>
        <begin position="14"/>
        <end position="82"/>
    </location>
</feature>
<dbReference type="AlphaFoldDB" id="A0A6C0IW13"/>
<keyword evidence="1" id="KW-0479">Metal-binding</keyword>
<organism evidence="4">
    <name type="scientific">viral metagenome</name>
    <dbReference type="NCBI Taxonomy" id="1070528"/>
    <lineage>
        <taxon>unclassified sequences</taxon>
        <taxon>metagenomes</taxon>
        <taxon>organismal metagenomes</taxon>
    </lineage>
</organism>
<accession>A0A6C0IW13</accession>
<dbReference type="Gene3D" id="3.30.70.2330">
    <property type="match status" value="1"/>
</dbReference>
<reference evidence="4" key="1">
    <citation type="journal article" date="2020" name="Nature">
        <title>Giant virus diversity and host interactions through global metagenomics.</title>
        <authorList>
            <person name="Schulz F."/>
            <person name="Roux S."/>
            <person name="Paez-Espino D."/>
            <person name="Jungbluth S."/>
            <person name="Walsh D.A."/>
            <person name="Denef V.J."/>
            <person name="McMahon K.D."/>
            <person name="Konstantinidis K.T."/>
            <person name="Eloe-Fadrosh E.A."/>
            <person name="Kyrpides N.C."/>
            <person name="Woyke T."/>
        </authorList>
    </citation>
    <scope>NUCLEOTIDE SEQUENCE</scope>
    <source>
        <strain evidence="4">GVMAG-M-3300025138-11</strain>
    </source>
</reference>
<evidence type="ECO:0000256" key="1">
    <source>
        <dbReference type="ARBA" id="ARBA00022723"/>
    </source>
</evidence>
<protein>
    <recommendedName>
        <fullName evidence="3">HIRAN domain-containing protein</fullName>
    </recommendedName>
</protein>
<dbReference type="InterPro" id="IPR014905">
    <property type="entry name" value="HIRAN"/>
</dbReference>
<dbReference type="Pfam" id="PF08797">
    <property type="entry name" value="HIRAN"/>
    <property type="match status" value="1"/>
</dbReference>
<name>A0A6C0IW13_9ZZZZ</name>
<dbReference type="EMBL" id="MN740278">
    <property type="protein sequence ID" value="QHT97504.1"/>
    <property type="molecule type" value="Genomic_DNA"/>
</dbReference>
<evidence type="ECO:0000259" key="3">
    <source>
        <dbReference type="Pfam" id="PF08797"/>
    </source>
</evidence>